<protein>
    <recommendedName>
        <fullName evidence="2">Galectin</fullName>
    </recommendedName>
</protein>
<keyword evidence="1 2" id="KW-0430">Lectin</keyword>
<evidence type="ECO:0000256" key="2">
    <source>
        <dbReference type="RuleBase" id="RU102079"/>
    </source>
</evidence>
<dbReference type="STRING" id="6280.A0A0N4T158"/>
<evidence type="ECO:0000313" key="4">
    <source>
        <dbReference type="EMBL" id="VDN83049.1"/>
    </source>
</evidence>
<dbReference type="PANTHER" id="PTHR11346:SF171">
    <property type="entry name" value="GALECTIN"/>
    <property type="match status" value="1"/>
</dbReference>
<gene>
    <name evidence="4" type="ORF">BPAG_LOCUS1863</name>
</gene>
<feature type="domain" description="Galectin" evidence="3">
    <location>
        <begin position="199"/>
        <end position="351"/>
    </location>
</feature>
<dbReference type="Gene3D" id="2.60.120.200">
    <property type="match status" value="2"/>
</dbReference>
<organism evidence="6">
    <name type="scientific">Brugia pahangi</name>
    <name type="common">Filarial nematode worm</name>
    <dbReference type="NCBI Taxonomy" id="6280"/>
    <lineage>
        <taxon>Eukaryota</taxon>
        <taxon>Metazoa</taxon>
        <taxon>Ecdysozoa</taxon>
        <taxon>Nematoda</taxon>
        <taxon>Chromadorea</taxon>
        <taxon>Rhabditida</taxon>
        <taxon>Spirurina</taxon>
        <taxon>Spiruromorpha</taxon>
        <taxon>Filarioidea</taxon>
        <taxon>Onchocercidae</taxon>
        <taxon>Brugia</taxon>
    </lineage>
</organism>
<dbReference type="InterPro" id="IPR001079">
    <property type="entry name" value="Galectin_CRD"/>
</dbReference>
<evidence type="ECO:0000313" key="6">
    <source>
        <dbReference type="WBParaSite" id="BPAG_0000188201-mRNA-1"/>
    </source>
</evidence>
<reference evidence="4 5" key="2">
    <citation type="submission" date="2018-11" db="EMBL/GenBank/DDBJ databases">
        <authorList>
            <consortium name="Pathogen Informatics"/>
        </authorList>
    </citation>
    <scope>NUCLEOTIDE SEQUENCE [LARGE SCALE GENOMIC DNA]</scope>
</reference>
<dbReference type="GO" id="GO:0016936">
    <property type="term" value="F:galactoside binding"/>
    <property type="evidence" value="ECO:0007669"/>
    <property type="project" value="TreeGrafter"/>
</dbReference>
<dbReference type="WBParaSite" id="BPAG_0000188201-mRNA-1">
    <property type="protein sequence ID" value="BPAG_0000188201-mRNA-1"/>
    <property type="gene ID" value="BPAG_0000188201"/>
</dbReference>
<evidence type="ECO:0000256" key="1">
    <source>
        <dbReference type="ARBA" id="ARBA00022734"/>
    </source>
</evidence>
<dbReference type="GO" id="GO:0030246">
    <property type="term" value="F:carbohydrate binding"/>
    <property type="evidence" value="ECO:0007669"/>
    <property type="project" value="UniProtKB-UniRule"/>
</dbReference>
<feature type="domain" description="Galectin" evidence="3">
    <location>
        <begin position="20"/>
        <end position="166"/>
    </location>
</feature>
<proteinExistence type="predicted"/>
<sequence length="351" mass="40684">MTSLTQLHSTVVVADPVVPYMEVIPDGLYPGRSIVIRGAVLHDPHQKRFVVEFCCGLLIQGDHQDDKALHFNPRFDTGSSCQSNPPPDRQIVLNSLVGNRWGMEERYANVFKEGNEFSMRILVLANYFSIAVDGRHLCDYLHRIPITNIRTMYIGGNVRINTIKYEGIDNASTSNQVKLTDEVGKLSSSNVIRKPKVPFVMRLNERLSPGIKVLVTGTPLMNAEYFTINFLTPMEHFFHFRVNFSVGNEKSLWFCFKIYFKNYYLFLKQEAIVRNSTEFGKWQKEEREMCSFPFRQGITFDIMFYFEEQHISITINGNHFANFHYRKFSKLIHIETITVKGDLSLQKIELR</sequence>
<dbReference type="SUPFAM" id="SSF49899">
    <property type="entry name" value="Concanavalin A-like lectins/glucanases"/>
    <property type="match status" value="2"/>
</dbReference>
<dbReference type="PROSITE" id="PS51304">
    <property type="entry name" value="GALECTIN"/>
    <property type="match status" value="2"/>
</dbReference>
<evidence type="ECO:0000313" key="5">
    <source>
        <dbReference type="Proteomes" id="UP000278627"/>
    </source>
</evidence>
<accession>A0A0N4T158</accession>
<dbReference type="AlphaFoldDB" id="A0A0N4T158"/>
<dbReference type="InterPro" id="IPR044156">
    <property type="entry name" value="Galectin-like"/>
</dbReference>
<keyword evidence="5" id="KW-1185">Reference proteome</keyword>
<dbReference type="Pfam" id="PF00337">
    <property type="entry name" value="Gal-bind_lectin"/>
    <property type="match status" value="2"/>
</dbReference>
<name>A0A0N4T158_BRUPA</name>
<dbReference type="CDD" id="cd00070">
    <property type="entry name" value="GLECT"/>
    <property type="match status" value="2"/>
</dbReference>
<reference evidence="6" key="1">
    <citation type="submission" date="2017-02" db="UniProtKB">
        <authorList>
            <consortium name="WormBaseParasite"/>
        </authorList>
    </citation>
    <scope>IDENTIFICATION</scope>
</reference>
<dbReference type="SMART" id="SM00908">
    <property type="entry name" value="Gal-bind_lectin"/>
    <property type="match status" value="2"/>
</dbReference>
<dbReference type="InterPro" id="IPR013320">
    <property type="entry name" value="ConA-like_dom_sf"/>
</dbReference>
<evidence type="ECO:0000259" key="3">
    <source>
        <dbReference type="PROSITE" id="PS51304"/>
    </source>
</evidence>
<dbReference type="EMBL" id="UZAD01000189">
    <property type="protein sequence ID" value="VDN83049.1"/>
    <property type="molecule type" value="Genomic_DNA"/>
</dbReference>
<dbReference type="Proteomes" id="UP000278627">
    <property type="component" value="Unassembled WGS sequence"/>
</dbReference>
<dbReference type="PANTHER" id="PTHR11346">
    <property type="entry name" value="GALECTIN"/>
    <property type="match status" value="1"/>
</dbReference>
<dbReference type="SMART" id="SM00276">
    <property type="entry name" value="GLECT"/>
    <property type="match status" value="2"/>
</dbReference>